<protein>
    <recommendedName>
        <fullName evidence="4">Lipoprotein</fullName>
    </recommendedName>
</protein>
<accession>A0ABY2Z5C9</accession>
<evidence type="ECO:0000313" key="3">
    <source>
        <dbReference type="Proteomes" id="UP000316851"/>
    </source>
</evidence>
<keyword evidence="1" id="KW-0732">Signal</keyword>
<gene>
    <name evidence="2" type="ORF">FJR74_00370</name>
</gene>
<evidence type="ECO:0008006" key="4">
    <source>
        <dbReference type="Google" id="ProtNLM"/>
    </source>
</evidence>
<evidence type="ECO:0000313" key="2">
    <source>
        <dbReference type="EMBL" id="TPR54713.1"/>
    </source>
</evidence>
<dbReference type="Proteomes" id="UP000316851">
    <property type="component" value="Unassembled WGS sequence"/>
</dbReference>
<name>A0ABY2Z5C9_9BACT</name>
<dbReference type="EMBL" id="VHHP01000001">
    <property type="protein sequence ID" value="TPR54713.1"/>
    <property type="molecule type" value="Genomic_DNA"/>
</dbReference>
<dbReference type="InterPro" id="IPR027593">
    <property type="entry name" value="Aro_clust"/>
</dbReference>
<sequence length="332" mass="39079">MAVWKRSIMKKLFKISPLIFASIVPVAMVACQKEENKSEVKKIEIKKTDPFENNQYIKKLVSTYISADSNLSDQYIANQNNTLDAKYNELKYAMNFFPPYYINAENHASDFLNLVIKSKKIIVDTLLQDWYWYLKNIDKSTYLFNPYGDSYSDDDDTEALVNSVKQKFPSLILKTNSNIKNLIELDWQQVPETRQYNKFSNHKVLYLVFDNNVVMKAFSYTQDNTQKFVLMPDLLYIDKPITNNPELLQALKAIEDEFYNQRVLEIKKAIDYNKAVDGDDYDVNESYKFYNDEQLSKLFNTEAYAQLIQNTVEALFAKNEKVYRFTWRSINE</sequence>
<feature type="signal peptide" evidence="1">
    <location>
        <begin position="1"/>
        <end position="21"/>
    </location>
</feature>
<dbReference type="NCBIfam" id="TIGR04313">
    <property type="entry name" value="aro_clust_Mycop"/>
    <property type="match status" value="1"/>
</dbReference>
<keyword evidence="3" id="KW-1185">Reference proteome</keyword>
<organism evidence="2 3">
    <name type="scientific">Metamycoplasma neophronis</name>
    <dbReference type="NCBI Taxonomy" id="872983"/>
    <lineage>
        <taxon>Bacteria</taxon>
        <taxon>Bacillati</taxon>
        <taxon>Mycoplasmatota</taxon>
        <taxon>Mycoplasmoidales</taxon>
        <taxon>Metamycoplasmataceae</taxon>
        <taxon>Metamycoplasma</taxon>
    </lineage>
</organism>
<feature type="chain" id="PRO_5046210272" description="Lipoprotein" evidence="1">
    <location>
        <begin position="22"/>
        <end position="332"/>
    </location>
</feature>
<comment type="caution">
    <text evidence="2">The sequence shown here is derived from an EMBL/GenBank/DDBJ whole genome shotgun (WGS) entry which is preliminary data.</text>
</comment>
<evidence type="ECO:0000256" key="1">
    <source>
        <dbReference type="SAM" id="SignalP"/>
    </source>
</evidence>
<dbReference type="PROSITE" id="PS51257">
    <property type="entry name" value="PROKAR_LIPOPROTEIN"/>
    <property type="match status" value="1"/>
</dbReference>
<proteinExistence type="predicted"/>
<reference evidence="2" key="1">
    <citation type="submission" date="2019-06" db="EMBL/GenBank/DDBJ databases">
        <title>Mycoplasma neophronis type strain whole genome sequence.</title>
        <authorList>
            <person name="Spergser J."/>
        </authorList>
    </citation>
    <scope>NUCLEOTIDE SEQUENCE [LARGE SCALE GENOMIC DNA]</scope>
    <source>
        <strain evidence="2">DSM 24097</strain>
    </source>
</reference>